<evidence type="ECO:0000313" key="10">
    <source>
        <dbReference type="Proteomes" id="UP000053342"/>
    </source>
</evidence>
<dbReference type="EMBL" id="KN847332">
    <property type="protein sequence ID" value="KIW48659.1"/>
    <property type="molecule type" value="Genomic_DNA"/>
</dbReference>
<dbReference type="GeneID" id="27353302"/>
<dbReference type="GO" id="GO:0006281">
    <property type="term" value="P:DNA repair"/>
    <property type="evidence" value="ECO:0007669"/>
    <property type="project" value="TreeGrafter"/>
</dbReference>
<dbReference type="GO" id="GO:0031391">
    <property type="term" value="C:Elg1 RFC-like complex"/>
    <property type="evidence" value="ECO:0007669"/>
    <property type="project" value="UniProtKB-ARBA"/>
</dbReference>
<feature type="region of interest" description="Disordered" evidence="7">
    <location>
        <begin position="256"/>
        <end position="304"/>
    </location>
</feature>
<gene>
    <name evidence="9" type="ORF">PV06_01228</name>
</gene>
<dbReference type="InterPro" id="IPR047854">
    <property type="entry name" value="RFC_lid"/>
</dbReference>
<dbReference type="Pfam" id="PF00004">
    <property type="entry name" value="AAA"/>
    <property type="match status" value="1"/>
</dbReference>
<proteinExistence type="inferred from homology"/>
<dbReference type="InterPro" id="IPR027417">
    <property type="entry name" value="P-loop_NTPase"/>
</dbReference>
<dbReference type="CDD" id="cd00009">
    <property type="entry name" value="AAA"/>
    <property type="match status" value="1"/>
</dbReference>
<dbReference type="AlphaFoldDB" id="A0A0D2ELA5"/>
<sequence>MANFFDNKARAQAAASGSSSKPKANDGSAAAAPRMAPWVEKYRPKSLEDVRSQDHVVQTLNRMVHASNLPHLLLYGPPGTGKTSTILALCRELFGPELFHSRVLELNASDERGLSVIRERVKQFAALHLVSAPASKEYRDRYPCPPFKVIILDEADSLTQDAQGALRRVMEIHSKITRFCLCCNYVSRIIDPIASRCSKFRFKALEGDQASSRIQQILATENVKYDDGVIERALKVSDGDLRRAINLLQSAARLVGATPTPNQTSTNGQSGTASSANKKTSKTIPDDSDEEMGGVGDNDDVAVGDGAAAAPLTEESKSIKVSDIDEIAGTFPPDLTDRLVEVLQKGNTRNYDAIAAEITDIAASGYAANEVLASLHSKLVFDDLIDSRKRYKLTQTFSEFDKRLVDGVDEHLALLDLSCQLAGVLAA</sequence>
<keyword evidence="3" id="KW-0235">DNA replication</keyword>
<dbReference type="Pfam" id="PF21960">
    <property type="entry name" value="RCF1-5-like_lid"/>
    <property type="match status" value="1"/>
</dbReference>
<dbReference type="GO" id="GO:0003677">
    <property type="term" value="F:DNA binding"/>
    <property type="evidence" value="ECO:0007669"/>
    <property type="project" value="InterPro"/>
</dbReference>
<dbReference type="GO" id="GO:0005634">
    <property type="term" value="C:nucleus"/>
    <property type="evidence" value="ECO:0007669"/>
    <property type="project" value="UniProtKB-SubCell"/>
</dbReference>
<dbReference type="InterPro" id="IPR003593">
    <property type="entry name" value="AAA+_ATPase"/>
</dbReference>
<dbReference type="InterPro" id="IPR008921">
    <property type="entry name" value="DNA_pol3_clamp-load_cplx_C"/>
</dbReference>
<comment type="similarity">
    <text evidence="2">Belongs to the activator 1 small subunits family.</text>
</comment>
<dbReference type="Pfam" id="PF08542">
    <property type="entry name" value="Rep_fac_C"/>
    <property type="match status" value="1"/>
</dbReference>
<feature type="compositionally biased region" description="Low complexity" evidence="7">
    <location>
        <begin position="10"/>
        <end position="22"/>
    </location>
</feature>
<dbReference type="SUPFAM" id="SSF48019">
    <property type="entry name" value="post-AAA+ oligomerization domain-like"/>
    <property type="match status" value="1"/>
</dbReference>
<dbReference type="InterPro" id="IPR013748">
    <property type="entry name" value="Rep_factorC_C"/>
</dbReference>
<evidence type="ECO:0000256" key="5">
    <source>
        <dbReference type="ARBA" id="ARBA00022840"/>
    </source>
</evidence>
<evidence type="ECO:0000256" key="1">
    <source>
        <dbReference type="ARBA" id="ARBA00004123"/>
    </source>
</evidence>
<dbReference type="CDD" id="cd18140">
    <property type="entry name" value="HLD_clamp_RFC"/>
    <property type="match status" value="1"/>
</dbReference>
<dbReference type="SMART" id="SM00382">
    <property type="entry name" value="AAA"/>
    <property type="match status" value="1"/>
</dbReference>
<reference evidence="9 10" key="1">
    <citation type="submission" date="2015-01" db="EMBL/GenBank/DDBJ databases">
        <title>The Genome Sequence of Exophiala oligosperma CBS72588.</title>
        <authorList>
            <consortium name="The Broad Institute Genomics Platform"/>
            <person name="Cuomo C."/>
            <person name="de Hoog S."/>
            <person name="Gorbushina A."/>
            <person name="Stielow B."/>
            <person name="Teixiera M."/>
            <person name="Abouelleil A."/>
            <person name="Chapman S.B."/>
            <person name="Priest M."/>
            <person name="Young S.K."/>
            <person name="Wortman J."/>
            <person name="Nusbaum C."/>
            <person name="Birren B."/>
        </authorList>
    </citation>
    <scope>NUCLEOTIDE SEQUENCE [LARGE SCALE GENOMIC DNA]</scope>
    <source>
        <strain evidence="9 10">CBS 72588</strain>
    </source>
</reference>
<dbReference type="FunFam" id="1.20.272.10:FF:000011">
    <property type="entry name" value="Replication factor C subunit 2"/>
    <property type="match status" value="1"/>
</dbReference>
<evidence type="ECO:0000256" key="4">
    <source>
        <dbReference type="ARBA" id="ARBA00022741"/>
    </source>
</evidence>
<dbReference type="PANTHER" id="PTHR11669:SF20">
    <property type="entry name" value="REPLICATION FACTOR C SUBUNIT 4"/>
    <property type="match status" value="1"/>
</dbReference>
<dbReference type="SUPFAM" id="SSF52540">
    <property type="entry name" value="P-loop containing nucleoside triphosphate hydrolases"/>
    <property type="match status" value="1"/>
</dbReference>
<dbReference type="GO" id="GO:0006271">
    <property type="term" value="P:DNA strand elongation involved in DNA replication"/>
    <property type="evidence" value="ECO:0007669"/>
    <property type="project" value="UniProtKB-ARBA"/>
</dbReference>
<dbReference type="GO" id="GO:0016887">
    <property type="term" value="F:ATP hydrolysis activity"/>
    <property type="evidence" value="ECO:0007669"/>
    <property type="project" value="InterPro"/>
</dbReference>
<dbReference type="FunFam" id="3.40.50.300:FF:000129">
    <property type="entry name" value="Replication factor C subunit 5"/>
    <property type="match status" value="1"/>
</dbReference>
<keyword evidence="5" id="KW-0067">ATP-binding</keyword>
<dbReference type="InterPro" id="IPR003959">
    <property type="entry name" value="ATPase_AAA_core"/>
</dbReference>
<dbReference type="RefSeq" id="XP_016268875.1">
    <property type="nucleotide sequence ID" value="XM_016401822.1"/>
</dbReference>
<name>A0A0D2ELA5_9EURO</name>
<dbReference type="OrthoDB" id="4199794at2759"/>
<dbReference type="GO" id="GO:0005524">
    <property type="term" value="F:ATP binding"/>
    <property type="evidence" value="ECO:0007669"/>
    <property type="project" value="UniProtKB-KW"/>
</dbReference>
<dbReference type="GO" id="GO:0005663">
    <property type="term" value="C:DNA replication factor C complex"/>
    <property type="evidence" value="ECO:0007669"/>
    <property type="project" value="TreeGrafter"/>
</dbReference>
<dbReference type="GO" id="GO:0003689">
    <property type="term" value="F:DNA clamp loader activity"/>
    <property type="evidence" value="ECO:0007669"/>
    <property type="project" value="TreeGrafter"/>
</dbReference>
<organism evidence="9 10">
    <name type="scientific">Exophiala oligosperma</name>
    <dbReference type="NCBI Taxonomy" id="215243"/>
    <lineage>
        <taxon>Eukaryota</taxon>
        <taxon>Fungi</taxon>
        <taxon>Dikarya</taxon>
        <taxon>Ascomycota</taxon>
        <taxon>Pezizomycotina</taxon>
        <taxon>Eurotiomycetes</taxon>
        <taxon>Chaetothyriomycetidae</taxon>
        <taxon>Chaetothyriales</taxon>
        <taxon>Herpotrichiellaceae</taxon>
        <taxon>Exophiala</taxon>
    </lineage>
</organism>
<dbReference type="Gene3D" id="1.20.272.10">
    <property type="match status" value="1"/>
</dbReference>
<protein>
    <recommendedName>
        <fullName evidence="8">AAA+ ATPase domain-containing protein</fullName>
    </recommendedName>
</protein>
<evidence type="ECO:0000313" key="9">
    <source>
        <dbReference type="EMBL" id="KIW48659.1"/>
    </source>
</evidence>
<dbReference type="Gene3D" id="3.40.50.300">
    <property type="entry name" value="P-loop containing nucleotide triphosphate hydrolases"/>
    <property type="match status" value="1"/>
</dbReference>
<keyword evidence="10" id="KW-1185">Reference proteome</keyword>
<evidence type="ECO:0000256" key="3">
    <source>
        <dbReference type="ARBA" id="ARBA00022705"/>
    </source>
</evidence>
<feature type="compositionally biased region" description="Acidic residues" evidence="7">
    <location>
        <begin position="286"/>
        <end position="302"/>
    </location>
</feature>
<dbReference type="Gene3D" id="1.10.8.60">
    <property type="match status" value="1"/>
</dbReference>
<dbReference type="VEuPathDB" id="FungiDB:PV06_01228"/>
<dbReference type="STRING" id="215243.A0A0D2ELA5"/>
<feature type="domain" description="AAA+ ATPase" evidence="8">
    <location>
        <begin position="68"/>
        <end position="206"/>
    </location>
</feature>
<evidence type="ECO:0000256" key="7">
    <source>
        <dbReference type="SAM" id="MobiDB-lite"/>
    </source>
</evidence>
<keyword evidence="6" id="KW-0539">Nucleus</keyword>
<evidence type="ECO:0000256" key="6">
    <source>
        <dbReference type="ARBA" id="ARBA00023242"/>
    </source>
</evidence>
<accession>A0A0D2ELA5</accession>
<dbReference type="HOGENOM" id="CLU_042324_1_0_1"/>
<dbReference type="PANTHER" id="PTHR11669">
    <property type="entry name" value="REPLICATION FACTOR C / DNA POLYMERASE III GAMMA-TAU SUBUNIT"/>
    <property type="match status" value="1"/>
</dbReference>
<evidence type="ECO:0000256" key="2">
    <source>
        <dbReference type="ARBA" id="ARBA00005378"/>
    </source>
</evidence>
<evidence type="ECO:0000259" key="8">
    <source>
        <dbReference type="SMART" id="SM00382"/>
    </source>
</evidence>
<dbReference type="Proteomes" id="UP000053342">
    <property type="component" value="Unassembled WGS sequence"/>
</dbReference>
<feature type="compositionally biased region" description="Polar residues" evidence="7">
    <location>
        <begin position="259"/>
        <end position="278"/>
    </location>
</feature>
<dbReference type="InterPro" id="IPR050238">
    <property type="entry name" value="DNA_Rep/Repair_Clamp_Loader"/>
</dbReference>
<feature type="region of interest" description="Disordered" evidence="7">
    <location>
        <begin position="1"/>
        <end position="35"/>
    </location>
</feature>
<comment type="subcellular location">
    <subcellularLocation>
        <location evidence="1">Nucleus</location>
    </subcellularLocation>
</comment>
<keyword evidence="4" id="KW-0547">Nucleotide-binding</keyword>